<gene>
    <name evidence="3" type="ORF">GSY63_19855</name>
</gene>
<dbReference type="InterPro" id="IPR029058">
    <property type="entry name" value="AB_hydrolase_fold"/>
</dbReference>
<comment type="caution">
    <text evidence="3">The sequence shown here is derived from an EMBL/GenBank/DDBJ whole genome shotgun (WGS) entry which is preliminary data.</text>
</comment>
<protein>
    <submittedName>
        <fullName evidence="3">Alpha/beta hydrolase fold domain-containing protein</fullName>
    </submittedName>
</protein>
<keyword evidence="4" id="KW-1185">Reference proteome</keyword>
<accession>A0A965ZL69</accession>
<evidence type="ECO:0000259" key="2">
    <source>
        <dbReference type="Pfam" id="PF20434"/>
    </source>
</evidence>
<dbReference type="Proteomes" id="UP000638732">
    <property type="component" value="Unassembled WGS sequence"/>
</dbReference>
<name>A0A965ZL69_9SPHI</name>
<evidence type="ECO:0000313" key="3">
    <source>
        <dbReference type="EMBL" id="NCD71631.1"/>
    </source>
</evidence>
<evidence type="ECO:0000256" key="1">
    <source>
        <dbReference type="ARBA" id="ARBA00022801"/>
    </source>
</evidence>
<dbReference type="EMBL" id="WWEO01000044">
    <property type="protein sequence ID" value="NCD71631.1"/>
    <property type="molecule type" value="Genomic_DNA"/>
</dbReference>
<keyword evidence="1 3" id="KW-0378">Hydrolase</keyword>
<dbReference type="GO" id="GO:0016787">
    <property type="term" value="F:hydrolase activity"/>
    <property type="evidence" value="ECO:0007669"/>
    <property type="project" value="UniProtKB-KW"/>
</dbReference>
<reference evidence="3" key="1">
    <citation type="submission" date="2020-01" db="EMBL/GenBank/DDBJ databases">
        <authorList>
            <person name="Seo Y.L."/>
        </authorList>
    </citation>
    <scope>NUCLEOTIDE SEQUENCE</scope>
    <source>
        <strain evidence="3">R11</strain>
    </source>
</reference>
<dbReference type="SUPFAM" id="SSF53474">
    <property type="entry name" value="alpha/beta-Hydrolases"/>
    <property type="match status" value="1"/>
</dbReference>
<dbReference type="Gene3D" id="3.40.50.1820">
    <property type="entry name" value="alpha/beta hydrolase"/>
    <property type="match status" value="1"/>
</dbReference>
<dbReference type="RefSeq" id="WP_166587574.1">
    <property type="nucleotide sequence ID" value="NZ_WWEO01000044.1"/>
</dbReference>
<dbReference type="AlphaFoldDB" id="A0A965ZL69"/>
<dbReference type="InterPro" id="IPR050300">
    <property type="entry name" value="GDXG_lipolytic_enzyme"/>
</dbReference>
<sequence>MRCPIIILLLILLVGQTYAQRIEGLINQPDTSFTNYSAYKSAKKKYSDIILVKDSLPPPVKVERNLSYPNLDKQPLPIDAFYPKKHSKKKLPAIIIIHGGGWRSGNRTQHYPLAERLAENGFVCFTPAYRLSTEALFPAAVQDLKSAISWVRTNANRFNIDTNKIAVLGFSAGGQLAALLGTTANNSIFTNGDKDFNKYAVQAIVDIDGILAFIHPESGEGDDSKTISAATNWFGYNKKDEPNLYEMASALSYVGSHTPPTLFVNSSVDRMHAGRNDFVAELNKFGIYNEVHTFPDTPHTFCLFEPWFTPTVNYVTVFLNKVFVSK</sequence>
<dbReference type="PANTHER" id="PTHR48081:SF13">
    <property type="entry name" value="ALPHA_BETA HYDROLASE"/>
    <property type="match status" value="1"/>
</dbReference>
<dbReference type="InterPro" id="IPR049492">
    <property type="entry name" value="BD-FAE-like_dom"/>
</dbReference>
<feature type="domain" description="BD-FAE-like" evidence="2">
    <location>
        <begin position="79"/>
        <end position="270"/>
    </location>
</feature>
<reference evidence="3" key="2">
    <citation type="submission" date="2020-10" db="EMBL/GenBank/DDBJ databases">
        <title>Mucilaginibacter sp. nov., isolated from soil.</title>
        <authorList>
            <person name="Jeon C.O."/>
        </authorList>
    </citation>
    <scope>NUCLEOTIDE SEQUENCE</scope>
    <source>
        <strain evidence="3">R11</strain>
    </source>
</reference>
<dbReference type="PANTHER" id="PTHR48081">
    <property type="entry name" value="AB HYDROLASE SUPERFAMILY PROTEIN C4A8.06C"/>
    <property type="match status" value="1"/>
</dbReference>
<organism evidence="3 4">
    <name type="scientific">Mucilaginibacter agri</name>
    <dbReference type="NCBI Taxonomy" id="2695265"/>
    <lineage>
        <taxon>Bacteria</taxon>
        <taxon>Pseudomonadati</taxon>
        <taxon>Bacteroidota</taxon>
        <taxon>Sphingobacteriia</taxon>
        <taxon>Sphingobacteriales</taxon>
        <taxon>Sphingobacteriaceae</taxon>
        <taxon>Mucilaginibacter</taxon>
    </lineage>
</organism>
<proteinExistence type="predicted"/>
<dbReference type="Pfam" id="PF20434">
    <property type="entry name" value="BD-FAE"/>
    <property type="match status" value="1"/>
</dbReference>
<evidence type="ECO:0000313" key="4">
    <source>
        <dbReference type="Proteomes" id="UP000638732"/>
    </source>
</evidence>